<proteinExistence type="predicted"/>
<dbReference type="EMBL" id="QEOB01000015">
    <property type="protein sequence ID" value="PVX77151.1"/>
    <property type="molecule type" value="Genomic_DNA"/>
</dbReference>
<evidence type="ECO:0000256" key="1">
    <source>
        <dbReference type="SAM" id="SignalP"/>
    </source>
</evidence>
<keyword evidence="3" id="KW-1185">Reference proteome</keyword>
<accession>A0ABX5KFY8</accession>
<evidence type="ECO:0000313" key="3">
    <source>
        <dbReference type="Proteomes" id="UP000245712"/>
    </source>
</evidence>
<gene>
    <name evidence="2" type="ORF">C7402_115210</name>
</gene>
<feature type="signal peptide" evidence="1">
    <location>
        <begin position="1"/>
        <end position="17"/>
    </location>
</feature>
<evidence type="ECO:0000313" key="2">
    <source>
        <dbReference type="EMBL" id="PVX77151.1"/>
    </source>
</evidence>
<keyword evidence="1" id="KW-0732">Signal</keyword>
<name>A0ABX5KFY8_9BURK</name>
<feature type="chain" id="PRO_5046758435" description="C1q domain-containing protein" evidence="1">
    <location>
        <begin position="18"/>
        <end position="337"/>
    </location>
</feature>
<protein>
    <recommendedName>
        <fullName evidence="4">C1q domain-containing protein</fullName>
    </recommendedName>
</protein>
<organism evidence="2 3">
    <name type="scientific">Paraburkholderia unamae</name>
    <dbReference type="NCBI Taxonomy" id="219649"/>
    <lineage>
        <taxon>Bacteria</taxon>
        <taxon>Pseudomonadati</taxon>
        <taxon>Pseudomonadota</taxon>
        <taxon>Betaproteobacteria</taxon>
        <taxon>Burkholderiales</taxon>
        <taxon>Burkholderiaceae</taxon>
        <taxon>Paraburkholderia</taxon>
    </lineage>
</organism>
<dbReference type="Proteomes" id="UP000245712">
    <property type="component" value="Unassembled WGS sequence"/>
</dbReference>
<dbReference type="Gene3D" id="2.60.120.40">
    <property type="match status" value="1"/>
</dbReference>
<reference evidence="2 3" key="1">
    <citation type="submission" date="2018-05" db="EMBL/GenBank/DDBJ databases">
        <title>Genomic Encyclopedia of Type Strains, Phase IV (KMG-V): Genome sequencing to study the core and pangenomes of soil and plant-associated prokaryotes.</title>
        <authorList>
            <person name="Whitman W."/>
        </authorList>
    </citation>
    <scope>NUCLEOTIDE SEQUENCE [LARGE SCALE GENOMIC DNA]</scope>
    <source>
        <strain evidence="2 3">SCZa-39</strain>
    </source>
</reference>
<evidence type="ECO:0008006" key="4">
    <source>
        <dbReference type="Google" id="ProtNLM"/>
    </source>
</evidence>
<comment type="caution">
    <text evidence="2">The sequence shown here is derived from an EMBL/GenBank/DDBJ whole genome shotgun (WGS) entry which is preliminary data.</text>
</comment>
<dbReference type="InterPro" id="IPR008983">
    <property type="entry name" value="Tumour_necrosis_fac-like_dom"/>
</dbReference>
<dbReference type="SUPFAM" id="SSF49842">
    <property type="entry name" value="TNF-like"/>
    <property type="match status" value="1"/>
</dbReference>
<sequence>MKRIILAALFVPLMALAQSYPSPTYQNLTVLGTFAGNIGTGSLAAQAANTVVANVTAASASPTAVALPSCSTANSALKYTSASGFSCGTTYALTSGTLAQFAATTSAQLAGIVSDETGSGSLVFGTGPTIGTPAITGGSLNNATVGATTPSTGAFTTLSASSTVSGTGFSTYLASPPSIGGTAAAAGAFTTLNASGNDALLYSNTSGQSIPNNAGTTVTGWTKTYDRVNANFNAAGGTFTAPATAYYIVSVQIAFAAAATGAGNQYSVTIIANGAIVANGQYFAETATSLGRVVRATAVVSLTAGQTVVIQAYQASGGAVALSTTAAVNTLSIARLP</sequence>